<keyword evidence="3" id="KW-1185">Reference proteome</keyword>
<evidence type="ECO:0000313" key="3">
    <source>
        <dbReference type="Proteomes" id="UP000008066"/>
    </source>
</evidence>
<dbReference type="OrthoDB" id="5426982at2759"/>
<dbReference type="eggNOG" id="ENOG502R5ZB">
    <property type="taxonomic scope" value="Eukaryota"/>
</dbReference>
<evidence type="ECO:0000313" key="2">
    <source>
        <dbReference type="EMBL" id="EGS17128.1"/>
    </source>
</evidence>
<dbReference type="RefSeq" id="XP_006697710.1">
    <property type="nucleotide sequence ID" value="XM_006697647.1"/>
</dbReference>
<dbReference type="GeneID" id="18261497"/>
<accession>G0SI58</accession>
<dbReference type="EMBL" id="GL988048">
    <property type="protein sequence ID" value="EGS17128.1"/>
    <property type="molecule type" value="Genomic_DNA"/>
</dbReference>
<dbReference type="OMA" id="ECSHATP"/>
<dbReference type="KEGG" id="cthr:CTHT_0074590"/>
<dbReference type="AlphaFoldDB" id="G0SI58"/>
<feature type="region of interest" description="Disordered" evidence="1">
    <location>
        <begin position="446"/>
        <end position="510"/>
    </location>
</feature>
<feature type="compositionally biased region" description="Basic and acidic residues" evidence="1">
    <location>
        <begin position="456"/>
        <end position="468"/>
    </location>
</feature>
<protein>
    <submittedName>
        <fullName evidence="2">Uncharacterized protein</fullName>
    </submittedName>
</protein>
<name>G0SI58_CHATD</name>
<feature type="region of interest" description="Disordered" evidence="1">
    <location>
        <begin position="385"/>
        <end position="406"/>
    </location>
</feature>
<gene>
    <name evidence="2" type="ORF">CTHT_0074590</name>
</gene>
<sequence>MAIPRAEPLHPAIAPALLHADPHAVTQQSSVPSSQESIEPRRLTRVDFTVEYREELLEDSRQETCLRRKRPEEECSHATPCQHRFQLAAVRGPSIERQPLSFSSCIRTSFSDINIFASSPQTRPPDAMRTETLMLMASDLLSRVAAPACFKLQSHSASFNQTMVSWLTDPDLQLPSGSIVGLCCSSLLGLQFQDETVGEQGLIVDFQRFLLATTLVQSGWHGDRQSTKLRDITAAAQISGCRLIKRLDRILTPQFLACCDRESCQVLFLLVLGTVLGVGYYSPTRMAEFSPSFLLNSLTPESQRSPTRWIAMKAQLCKMLAHHLIFIGSMLGIELDKGLEQRIIDTATMRWNKAELFVWGELQMKSNEQIPPDVFGLSGFSSKRKSDECGGSSRAGPLGGSKDPIWADLPNPLIPVPVLDQVPPPTVFPATVEPQQQQWSDNPQSWYAMFDQPDSTPKEAPPHEEPHRPITSSSRSLEPEFLVGRNAGQYGLSDRSMQDPNTGQSAFMPG</sequence>
<dbReference type="Proteomes" id="UP000008066">
    <property type="component" value="Unassembled WGS sequence"/>
</dbReference>
<dbReference type="HOGENOM" id="CLU_534189_0_0_1"/>
<organism evidence="3">
    <name type="scientific">Chaetomium thermophilum (strain DSM 1495 / CBS 144.50 / IMI 039719)</name>
    <name type="common">Thermochaetoides thermophila</name>
    <dbReference type="NCBI Taxonomy" id="759272"/>
    <lineage>
        <taxon>Eukaryota</taxon>
        <taxon>Fungi</taxon>
        <taxon>Dikarya</taxon>
        <taxon>Ascomycota</taxon>
        <taxon>Pezizomycotina</taxon>
        <taxon>Sordariomycetes</taxon>
        <taxon>Sordariomycetidae</taxon>
        <taxon>Sordariales</taxon>
        <taxon>Chaetomiaceae</taxon>
        <taxon>Thermochaetoides</taxon>
    </lineage>
</organism>
<evidence type="ECO:0000256" key="1">
    <source>
        <dbReference type="SAM" id="MobiDB-lite"/>
    </source>
</evidence>
<feature type="compositionally biased region" description="Polar residues" evidence="1">
    <location>
        <begin position="498"/>
        <end position="510"/>
    </location>
</feature>
<reference evidence="2 3" key="1">
    <citation type="journal article" date="2011" name="Cell">
        <title>Insight into structure and assembly of the nuclear pore complex by utilizing the genome of a eukaryotic thermophile.</title>
        <authorList>
            <person name="Amlacher S."/>
            <person name="Sarges P."/>
            <person name="Flemming D."/>
            <person name="van Noort V."/>
            <person name="Kunze R."/>
            <person name="Devos D.P."/>
            <person name="Arumugam M."/>
            <person name="Bork P."/>
            <person name="Hurt E."/>
        </authorList>
    </citation>
    <scope>NUCLEOTIDE SEQUENCE [LARGE SCALE GENOMIC DNA]</scope>
    <source>
        <strain evidence="3">DSM 1495 / CBS 144.50 / IMI 039719</strain>
    </source>
</reference>
<proteinExistence type="predicted"/>